<keyword evidence="3" id="KW-0028">Amino-acid biosynthesis</keyword>
<evidence type="ECO:0000256" key="3">
    <source>
        <dbReference type="ARBA" id="ARBA00022605"/>
    </source>
</evidence>
<evidence type="ECO:0000256" key="4">
    <source>
        <dbReference type="ARBA" id="ARBA00022723"/>
    </source>
</evidence>
<dbReference type="InterPro" id="IPR002933">
    <property type="entry name" value="Peptidase_M20"/>
</dbReference>
<feature type="domain" description="Peptidase M20 dimerisation" evidence="11">
    <location>
        <begin position="166"/>
        <end position="264"/>
    </location>
</feature>
<keyword evidence="7" id="KW-0220">Diaminopimelate biosynthesis</keyword>
<dbReference type="InterPro" id="IPR050072">
    <property type="entry name" value="Peptidase_M20A"/>
</dbReference>
<evidence type="ECO:0000256" key="10">
    <source>
        <dbReference type="ARBA" id="ARBA00029440"/>
    </source>
</evidence>
<evidence type="ECO:0000256" key="6">
    <source>
        <dbReference type="ARBA" id="ARBA00022833"/>
    </source>
</evidence>
<keyword evidence="6" id="KW-0862">Zinc</keyword>
<evidence type="ECO:0000256" key="5">
    <source>
        <dbReference type="ARBA" id="ARBA00022801"/>
    </source>
</evidence>
<dbReference type="Pfam" id="PF07687">
    <property type="entry name" value="M20_dimer"/>
    <property type="match status" value="1"/>
</dbReference>
<evidence type="ECO:0000256" key="7">
    <source>
        <dbReference type="ARBA" id="ARBA00022915"/>
    </source>
</evidence>
<dbReference type="GO" id="GO:0008777">
    <property type="term" value="F:acetylornithine deacetylase activity"/>
    <property type="evidence" value="ECO:0007669"/>
    <property type="project" value="TreeGrafter"/>
</dbReference>
<protein>
    <submittedName>
        <fullName evidence="12">Unannotated protein</fullName>
    </submittedName>
</protein>
<dbReference type="Pfam" id="PF01546">
    <property type="entry name" value="Peptidase_M20"/>
    <property type="match status" value="1"/>
</dbReference>
<dbReference type="PANTHER" id="PTHR43808">
    <property type="entry name" value="ACETYLORNITHINE DEACETYLASE"/>
    <property type="match status" value="1"/>
</dbReference>
<dbReference type="EMBL" id="CAFBLM010000062">
    <property type="protein sequence ID" value="CAB4878234.1"/>
    <property type="molecule type" value="Genomic_DNA"/>
</dbReference>
<keyword evidence="8" id="KW-0457">Lysine biosynthesis</keyword>
<sequence>MSHLDLTADIVELTASLVDVSSVSHHEAVLADSVERALREFEHLDVARIGNNVIARTQLGLAERVVIAGHLDTVPEAGNLPSRLVDDRLYGLGACDMKGGVAVALSLAARSAHATREVTFVFYATEEVEDQYNGLAEVLDERPDLLKADFAILMEPSDAGVEAGCQGSLRVIVRSKGVRAHSARSWVGENAIHYASEILQRLIDYTPRTVDIDGLDYREGLSAVRIEGGVAGNVIPDECAVTVNYRYAPDRSPDEAVIHLREVFAGFDLEVGDNAPPARPGLDRPAAKAFVAAVGVTPRPKFGWTDVARFSAIGVPAVNFGPGDPLVAHTVDEYVPIAHLRSTLAVMSAWLGLDQS</sequence>
<evidence type="ECO:0000256" key="1">
    <source>
        <dbReference type="ARBA" id="ARBA00001947"/>
    </source>
</evidence>
<keyword evidence="5" id="KW-0378">Hydrolase</keyword>
<keyword evidence="4" id="KW-0479">Metal-binding</keyword>
<dbReference type="InterPro" id="IPR011650">
    <property type="entry name" value="Peptidase_M20_dimer"/>
</dbReference>
<dbReference type="GO" id="GO:0009089">
    <property type="term" value="P:lysine biosynthetic process via diaminopimelate"/>
    <property type="evidence" value="ECO:0007669"/>
    <property type="project" value="InterPro"/>
</dbReference>
<comment type="pathway">
    <text evidence="10">Amino-acid biosynthesis.</text>
</comment>
<gene>
    <name evidence="12" type="ORF">UFOPK3401_01211</name>
</gene>
<dbReference type="GO" id="GO:0046872">
    <property type="term" value="F:metal ion binding"/>
    <property type="evidence" value="ECO:0007669"/>
    <property type="project" value="UniProtKB-KW"/>
</dbReference>
<reference evidence="12" key="1">
    <citation type="submission" date="2020-05" db="EMBL/GenBank/DDBJ databases">
        <authorList>
            <person name="Chiriac C."/>
            <person name="Salcher M."/>
            <person name="Ghai R."/>
            <person name="Kavagutti S V."/>
        </authorList>
    </citation>
    <scope>NUCLEOTIDE SEQUENCE</scope>
</reference>
<dbReference type="NCBIfam" id="TIGR01900">
    <property type="entry name" value="dapE-gram_pos"/>
    <property type="match status" value="1"/>
</dbReference>
<dbReference type="GO" id="GO:0009014">
    <property type="term" value="F:succinyl-diaminopimelate desuccinylase activity"/>
    <property type="evidence" value="ECO:0007669"/>
    <property type="project" value="InterPro"/>
</dbReference>
<evidence type="ECO:0000256" key="9">
    <source>
        <dbReference type="ARBA" id="ARBA00023285"/>
    </source>
</evidence>
<dbReference type="InterPro" id="IPR010174">
    <property type="entry name" value="Succinyl-DAP_deSuclase_DapE"/>
</dbReference>
<keyword evidence="9" id="KW-0170">Cobalt</keyword>
<evidence type="ECO:0000256" key="8">
    <source>
        <dbReference type="ARBA" id="ARBA00023154"/>
    </source>
</evidence>
<proteinExistence type="predicted"/>
<dbReference type="Gene3D" id="3.40.630.10">
    <property type="entry name" value="Zn peptidases"/>
    <property type="match status" value="1"/>
</dbReference>
<organism evidence="12">
    <name type="scientific">freshwater metagenome</name>
    <dbReference type="NCBI Taxonomy" id="449393"/>
    <lineage>
        <taxon>unclassified sequences</taxon>
        <taxon>metagenomes</taxon>
        <taxon>ecological metagenomes</taxon>
    </lineage>
</organism>
<dbReference type="Gene3D" id="3.30.70.360">
    <property type="match status" value="1"/>
</dbReference>
<dbReference type="GO" id="GO:0006526">
    <property type="term" value="P:L-arginine biosynthetic process"/>
    <property type="evidence" value="ECO:0007669"/>
    <property type="project" value="TreeGrafter"/>
</dbReference>
<dbReference type="InterPro" id="IPR036264">
    <property type="entry name" value="Bact_exopeptidase_dim_dom"/>
</dbReference>
<evidence type="ECO:0000259" key="11">
    <source>
        <dbReference type="Pfam" id="PF07687"/>
    </source>
</evidence>
<dbReference type="GO" id="GO:0019877">
    <property type="term" value="P:diaminopimelate biosynthetic process"/>
    <property type="evidence" value="ECO:0007669"/>
    <property type="project" value="UniProtKB-KW"/>
</dbReference>
<evidence type="ECO:0000313" key="12">
    <source>
        <dbReference type="EMBL" id="CAB4878234.1"/>
    </source>
</evidence>
<accession>A0A6J7EBF3</accession>
<name>A0A6J7EBF3_9ZZZZ</name>
<dbReference type="FunFam" id="3.30.70.360:FF:000011">
    <property type="entry name" value="Succinyl-diaminopimelate desuccinylase"/>
    <property type="match status" value="1"/>
</dbReference>
<dbReference type="AlphaFoldDB" id="A0A6J7EBF3"/>
<evidence type="ECO:0000256" key="2">
    <source>
        <dbReference type="ARBA" id="ARBA00011738"/>
    </source>
</evidence>
<comment type="subunit">
    <text evidence="2">Homodimer.</text>
</comment>
<comment type="cofactor">
    <cofactor evidence="1">
        <name>Zn(2+)</name>
        <dbReference type="ChEBI" id="CHEBI:29105"/>
    </cofactor>
</comment>
<dbReference type="PANTHER" id="PTHR43808:SF31">
    <property type="entry name" value="N-ACETYL-L-CITRULLINE DEACETYLASE"/>
    <property type="match status" value="1"/>
</dbReference>
<dbReference type="SUPFAM" id="SSF53187">
    <property type="entry name" value="Zn-dependent exopeptidases"/>
    <property type="match status" value="1"/>
</dbReference>
<dbReference type="SUPFAM" id="SSF55031">
    <property type="entry name" value="Bacterial exopeptidase dimerisation domain"/>
    <property type="match status" value="1"/>
</dbReference>